<dbReference type="AlphaFoldDB" id="A0A0M1N059"/>
<evidence type="ECO:0000313" key="4">
    <source>
        <dbReference type="Proteomes" id="UP000037386"/>
    </source>
</evidence>
<dbReference type="Proteomes" id="UP000037386">
    <property type="component" value="Unassembled WGS sequence"/>
</dbReference>
<reference evidence="4" key="1">
    <citation type="submission" date="2015-05" db="EMBL/GenBank/DDBJ databases">
        <title>Draft genome sequence of 'Candidatus Phytoplasma Pruni' strain CX, a plant pathogenic bacterium.</title>
        <authorList>
            <person name="Lee I.-M."/>
            <person name="Bottner-Parker K.D."/>
            <person name="Shao J."/>
            <person name="Gundersen-Rindal D.E."/>
            <person name="Zhao Y."/>
            <person name="Davis R.E."/>
        </authorList>
    </citation>
    <scope>NUCLEOTIDE SEQUENCE [LARGE SCALE GENOMIC DNA]</scope>
    <source>
        <strain evidence="4">CX</strain>
    </source>
</reference>
<dbReference type="SUPFAM" id="SSF53335">
    <property type="entry name" value="S-adenosyl-L-methionine-dependent methyltransferases"/>
    <property type="match status" value="1"/>
</dbReference>
<name>A0A0M1N059_9MOLU</name>
<dbReference type="GO" id="GO:0008168">
    <property type="term" value="F:methyltransferase activity"/>
    <property type="evidence" value="ECO:0007669"/>
    <property type="project" value="UniProtKB-KW"/>
</dbReference>
<dbReference type="OrthoDB" id="9803017at2"/>
<keyword evidence="2" id="KW-0808">Transferase</keyword>
<dbReference type="Gene3D" id="3.40.50.150">
    <property type="entry name" value="Vaccinia Virus protein VP39"/>
    <property type="match status" value="1"/>
</dbReference>
<evidence type="ECO:0000256" key="2">
    <source>
        <dbReference type="ARBA" id="ARBA00022679"/>
    </source>
</evidence>
<dbReference type="InterPro" id="IPR004398">
    <property type="entry name" value="RNA_MeTrfase_RsmD"/>
</dbReference>
<evidence type="ECO:0000313" key="3">
    <source>
        <dbReference type="EMBL" id="KOR75548.1"/>
    </source>
</evidence>
<dbReference type="PANTHER" id="PTHR43542:SF1">
    <property type="entry name" value="METHYLTRANSFERASE"/>
    <property type="match status" value="1"/>
</dbReference>
<organism evidence="3 4">
    <name type="scientific">Candidatus Phytoplasma pruni</name>
    <dbReference type="NCBI Taxonomy" id="479893"/>
    <lineage>
        <taxon>Bacteria</taxon>
        <taxon>Bacillati</taxon>
        <taxon>Mycoplasmatota</taxon>
        <taxon>Mollicutes</taxon>
        <taxon>Acholeplasmatales</taxon>
        <taxon>Acholeplasmataceae</taxon>
        <taxon>Candidatus Phytoplasma</taxon>
        <taxon>16SrIII (X-disease group)</taxon>
    </lineage>
</organism>
<dbReference type="Pfam" id="PF03602">
    <property type="entry name" value="Cons_hypoth95"/>
    <property type="match status" value="1"/>
</dbReference>
<proteinExistence type="predicted"/>
<sequence length="188" mass="21712">MLQIISGKYKGFRLNLVPSEKTKSTSHLVRKALFDTIGAEIEGQTVLDLFSGSGAYGFEALSRKAKVIYMVDNLLTAYKTIKKNCQKLQLKNDEVYIFYGDAFRMLKKFIKEELIFGLIILDPPYFSDYFEPLFNILSPLTNQNSLVIYETSHKMNLPSKINDFHLIKSKKYGSKKLNYYRKVFFALS</sequence>
<dbReference type="CDD" id="cd02440">
    <property type="entry name" value="AdoMet_MTases"/>
    <property type="match status" value="1"/>
</dbReference>
<comment type="caution">
    <text evidence="3">The sequence shown here is derived from an EMBL/GenBank/DDBJ whole genome shotgun (WGS) entry which is preliminary data.</text>
</comment>
<dbReference type="InterPro" id="IPR029063">
    <property type="entry name" value="SAM-dependent_MTases_sf"/>
</dbReference>
<gene>
    <name evidence="3" type="ORF">CPX_001423</name>
</gene>
<dbReference type="PANTHER" id="PTHR43542">
    <property type="entry name" value="METHYLTRANSFERASE"/>
    <property type="match status" value="1"/>
</dbReference>
<protein>
    <submittedName>
        <fullName evidence="3">N6-adenine-specific methylase</fullName>
    </submittedName>
</protein>
<dbReference type="PATRIC" id="fig|479893.3.peg.207"/>
<keyword evidence="1 3" id="KW-0489">Methyltransferase</keyword>
<accession>A0A0M1N059</accession>
<dbReference type="NCBIfam" id="TIGR00095">
    <property type="entry name" value="16S rRNA (guanine(966)-N(2))-methyltransferase RsmD"/>
    <property type="match status" value="1"/>
</dbReference>
<dbReference type="PIRSF" id="PIRSF004553">
    <property type="entry name" value="CHP00095"/>
    <property type="match status" value="1"/>
</dbReference>
<dbReference type="STRING" id="479893.CPX_001423"/>
<evidence type="ECO:0000256" key="1">
    <source>
        <dbReference type="ARBA" id="ARBA00022603"/>
    </source>
</evidence>
<dbReference type="GO" id="GO:0031167">
    <property type="term" value="P:rRNA methylation"/>
    <property type="evidence" value="ECO:0007669"/>
    <property type="project" value="InterPro"/>
</dbReference>
<dbReference type="RefSeq" id="WP_053521382.1">
    <property type="nucleotide sequence ID" value="NZ_LHCF01000004.1"/>
</dbReference>
<dbReference type="EMBL" id="LHCF01000004">
    <property type="protein sequence ID" value="KOR75548.1"/>
    <property type="molecule type" value="Genomic_DNA"/>
</dbReference>